<organism evidence="1 2">
    <name type="scientific">Plakobranchus ocellatus</name>
    <dbReference type="NCBI Taxonomy" id="259542"/>
    <lineage>
        <taxon>Eukaryota</taxon>
        <taxon>Metazoa</taxon>
        <taxon>Spiralia</taxon>
        <taxon>Lophotrochozoa</taxon>
        <taxon>Mollusca</taxon>
        <taxon>Gastropoda</taxon>
        <taxon>Heterobranchia</taxon>
        <taxon>Euthyneura</taxon>
        <taxon>Panpulmonata</taxon>
        <taxon>Sacoglossa</taxon>
        <taxon>Placobranchoidea</taxon>
        <taxon>Plakobranchidae</taxon>
        <taxon>Plakobranchus</taxon>
    </lineage>
</organism>
<dbReference type="EMBL" id="BLXT01003730">
    <property type="protein sequence ID" value="GFO03747.1"/>
    <property type="molecule type" value="Genomic_DNA"/>
</dbReference>
<dbReference type="AlphaFoldDB" id="A0AAV4AA37"/>
<proteinExistence type="predicted"/>
<reference evidence="1 2" key="1">
    <citation type="journal article" date="2021" name="Elife">
        <title>Chloroplast acquisition without the gene transfer in kleptoplastic sea slugs, Plakobranchus ocellatus.</title>
        <authorList>
            <person name="Maeda T."/>
            <person name="Takahashi S."/>
            <person name="Yoshida T."/>
            <person name="Shimamura S."/>
            <person name="Takaki Y."/>
            <person name="Nagai Y."/>
            <person name="Toyoda A."/>
            <person name="Suzuki Y."/>
            <person name="Arimoto A."/>
            <person name="Ishii H."/>
            <person name="Satoh N."/>
            <person name="Nishiyama T."/>
            <person name="Hasebe M."/>
            <person name="Maruyama T."/>
            <person name="Minagawa J."/>
            <person name="Obokata J."/>
            <person name="Shigenobu S."/>
        </authorList>
    </citation>
    <scope>NUCLEOTIDE SEQUENCE [LARGE SCALE GENOMIC DNA]</scope>
</reference>
<sequence length="125" mass="13912">MIITLFALTTQQMQNNQGRQPHDLQLRTTQHNIALTMPIEVCVLKDSVAGVILGDIKSVWSLTAAPMVNVATRSKSKRPPGPQEILSKSLVDFKSHRGISIDLHYDPTPDIISARGYYFTLFGFC</sequence>
<comment type="caution">
    <text evidence="1">The sequence shown here is derived from an EMBL/GenBank/DDBJ whole genome shotgun (WGS) entry which is preliminary data.</text>
</comment>
<gene>
    <name evidence="1" type="ORF">PoB_003025200</name>
</gene>
<keyword evidence="2" id="KW-1185">Reference proteome</keyword>
<dbReference type="Proteomes" id="UP000735302">
    <property type="component" value="Unassembled WGS sequence"/>
</dbReference>
<evidence type="ECO:0000313" key="2">
    <source>
        <dbReference type="Proteomes" id="UP000735302"/>
    </source>
</evidence>
<accession>A0AAV4AA37</accession>
<protein>
    <submittedName>
        <fullName evidence="1">Uncharacterized protein</fullName>
    </submittedName>
</protein>
<name>A0AAV4AA37_9GAST</name>
<evidence type="ECO:0000313" key="1">
    <source>
        <dbReference type="EMBL" id="GFO03747.1"/>
    </source>
</evidence>